<protein>
    <recommendedName>
        <fullName evidence="11">Probable methionine--tRNA ligase, mitochondrial</fullName>
        <ecNumber evidence="3">6.1.1.10</ecNumber>
    </recommendedName>
    <alternativeName>
        <fullName evidence="9">Methionyl-tRNA synthetase</fullName>
    </alternativeName>
</protein>
<evidence type="ECO:0000256" key="4">
    <source>
        <dbReference type="ARBA" id="ARBA00022598"/>
    </source>
</evidence>
<dbReference type="InterPro" id="IPR014758">
    <property type="entry name" value="Met-tRNA_synth"/>
</dbReference>
<comment type="subcellular location">
    <subcellularLocation>
        <location evidence="1">Cytoplasm</location>
    </subcellularLocation>
</comment>
<sequence>MAFPARFTLYSARELPYNTCPSMIHLRLRGCNRSILRFLKSRPNGTRNISSLSLSSSAAKPYYITTPIFYPNAAPHIGHLYSLVAADVFARYERLRRGSNDVRFLAGTDEHGMKIQKAARVHFGQIGREKEFCDALSERFRDLSEKANISNTCFMRTTSQEHRRTVEDVWRRLDGKGFIYKGKYEGWYSITDECFYTDAQVTTDPSGTQKVSVETGAVVEWTSEENYMFRLSAFRDALRKHYITDHRSVQPSQYREDVLRMLGDDVLEDISISRPRSRLEWGVQVPADPSQTVYVWFDALLIYLTGAGYPDKSFWPADLQVIGKDILRFHAIYLPAILLGLSTPHSYSPASPQVPAPQTPAMPLAHTLLSHAHWTSGQKKMSKSLGNVADPLEVMDEWGVDVVRYYMMRVGGKWRDDADWSTEQLEKHHNEIQSLLGNYFLRITSKALRAIVEKASPDPKECLSAAAQGRHIPPIETPKEEHNWDTNTALLRDVFDLPSKFHACMNNFEAGKALEHIVEVLSQANLVLTTNAPWATPKSDDVAEVKRHANFALGTRVVGLETLRVVAGCLEPFMPDISNKVQEALGVEGGVLRLDAVANRDFSGGERLEEFWARWKGMEVQSIKLFGPRRGNIVKEIVKKRKSA</sequence>
<dbReference type="Gene3D" id="3.40.50.620">
    <property type="entry name" value="HUPs"/>
    <property type="match status" value="1"/>
</dbReference>
<dbReference type="Pfam" id="PF19303">
    <property type="entry name" value="Anticodon_3"/>
    <property type="match status" value="1"/>
</dbReference>
<dbReference type="PANTHER" id="PTHR43326">
    <property type="entry name" value="METHIONYL-TRNA SYNTHETASE"/>
    <property type="match status" value="1"/>
</dbReference>
<evidence type="ECO:0000256" key="11">
    <source>
        <dbReference type="ARBA" id="ARBA00068817"/>
    </source>
</evidence>
<keyword evidence="7 12" id="KW-0648">Protein biosynthesis</keyword>
<dbReference type="SUPFAM" id="SSF47323">
    <property type="entry name" value="Anticodon-binding domain of a subclass of class I aminoacyl-tRNA synthetases"/>
    <property type="match status" value="1"/>
</dbReference>
<dbReference type="PRINTS" id="PR01041">
    <property type="entry name" value="TRNASYNTHMET"/>
</dbReference>
<evidence type="ECO:0000256" key="3">
    <source>
        <dbReference type="ARBA" id="ARBA00012838"/>
    </source>
</evidence>
<dbReference type="NCBIfam" id="TIGR00398">
    <property type="entry name" value="metG"/>
    <property type="match status" value="1"/>
</dbReference>
<evidence type="ECO:0000256" key="10">
    <source>
        <dbReference type="ARBA" id="ARBA00047364"/>
    </source>
</evidence>
<feature type="domain" description="Methionyl/Leucyl tRNA synthetase" evidence="13">
    <location>
        <begin position="62"/>
        <end position="443"/>
    </location>
</feature>
<dbReference type="GO" id="GO:0006431">
    <property type="term" value="P:methionyl-tRNA aminoacylation"/>
    <property type="evidence" value="ECO:0007669"/>
    <property type="project" value="InterPro"/>
</dbReference>
<dbReference type="OrthoDB" id="24670at2759"/>
<organism evidence="15 16">
    <name type="scientific">Cyclocybe aegerita</name>
    <name type="common">Black poplar mushroom</name>
    <name type="synonym">Agrocybe aegerita</name>
    <dbReference type="NCBI Taxonomy" id="1973307"/>
    <lineage>
        <taxon>Eukaryota</taxon>
        <taxon>Fungi</taxon>
        <taxon>Dikarya</taxon>
        <taxon>Basidiomycota</taxon>
        <taxon>Agaricomycotina</taxon>
        <taxon>Agaricomycetes</taxon>
        <taxon>Agaricomycetidae</taxon>
        <taxon>Agaricales</taxon>
        <taxon>Agaricineae</taxon>
        <taxon>Bolbitiaceae</taxon>
        <taxon>Cyclocybe</taxon>
    </lineage>
</organism>
<dbReference type="InterPro" id="IPR041872">
    <property type="entry name" value="Anticodon_Met"/>
</dbReference>
<dbReference type="AlphaFoldDB" id="A0A8S0W3B5"/>
<dbReference type="FunFam" id="2.170.220.10:FF:000001">
    <property type="entry name" value="methionine--tRNA ligase, mitochondrial"/>
    <property type="match status" value="1"/>
</dbReference>
<dbReference type="PROSITE" id="PS00178">
    <property type="entry name" value="AA_TRNA_LIGASE_I"/>
    <property type="match status" value="1"/>
</dbReference>
<dbReference type="Gene3D" id="1.10.730.10">
    <property type="entry name" value="Isoleucyl-tRNA Synthetase, Domain 1"/>
    <property type="match status" value="1"/>
</dbReference>
<evidence type="ECO:0000256" key="5">
    <source>
        <dbReference type="ARBA" id="ARBA00022741"/>
    </source>
</evidence>
<comment type="caution">
    <text evidence="15">The sequence shown here is derived from an EMBL/GenBank/DDBJ whole genome shotgun (WGS) entry which is preliminary data.</text>
</comment>
<evidence type="ECO:0000259" key="13">
    <source>
        <dbReference type="Pfam" id="PF09334"/>
    </source>
</evidence>
<dbReference type="GO" id="GO:0005524">
    <property type="term" value="F:ATP binding"/>
    <property type="evidence" value="ECO:0007669"/>
    <property type="project" value="UniProtKB-KW"/>
</dbReference>
<dbReference type="EC" id="6.1.1.10" evidence="3"/>
<keyword evidence="5 12" id="KW-0547">Nucleotide-binding</keyword>
<evidence type="ECO:0000256" key="1">
    <source>
        <dbReference type="ARBA" id="ARBA00004496"/>
    </source>
</evidence>
<dbReference type="InterPro" id="IPR015413">
    <property type="entry name" value="Methionyl/Leucyl_tRNA_Synth"/>
</dbReference>
<evidence type="ECO:0000256" key="7">
    <source>
        <dbReference type="ARBA" id="ARBA00022917"/>
    </source>
</evidence>
<gene>
    <name evidence="15" type="ORF">AAE3_LOCUS10606</name>
</gene>
<reference evidence="15 16" key="1">
    <citation type="submission" date="2020-01" db="EMBL/GenBank/DDBJ databases">
        <authorList>
            <person name="Gupta K D."/>
        </authorList>
    </citation>
    <scope>NUCLEOTIDE SEQUENCE [LARGE SCALE GENOMIC DNA]</scope>
</reference>
<dbReference type="Proteomes" id="UP000467700">
    <property type="component" value="Unassembled WGS sequence"/>
</dbReference>
<evidence type="ECO:0000256" key="12">
    <source>
        <dbReference type="RuleBase" id="RU363039"/>
    </source>
</evidence>
<dbReference type="SUPFAM" id="SSF52374">
    <property type="entry name" value="Nucleotidylyl transferase"/>
    <property type="match status" value="1"/>
</dbReference>
<evidence type="ECO:0000256" key="9">
    <source>
        <dbReference type="ARBA" id="ARBA00030904"/>
    </source>
</evidence>
<feature type="domain" description="Methionyl-tRNA synthetase anticodon-binding" evidence="14">
    <location>
        <begin position="480"/>
        <end position="588"/>
    </location>
</feature>
<keyword evidence="16" id="KW-1185">Reference proteome</keyword>
<dbReference type="PANTHER" id="PTHR43326:SF1">
    <property type="entry name" value="METHIONINE--TRNA LIGASE, MITOCHONDRIAL"/>
    <property type="match status" value="1"/>
</dbReference>
<dbReference type="GO" id="GO:0004825">
    <property type="term" value="F:methionine-tRNA ligase activity"/>
    <property type="evidence" value="ECO:0007669"/>
    <property type="project" value="UniProtKB-EC"/>
</dbReference>
<evidence type="ECO:0000256" key="8">
    <source>
        <dbReference type="ARBA" id="ARBA00023146"/>
    </source>
</evidence>
<comment type="catalytic activity">
    <reaction evidence="10">
        <text>tRNA(Met) + L-methionine + ATP = L-methionyl-tRNA(Met) + AMP + diphosphate</text>
        <dbReference type="Rhea" id="RHEA:13481"/>
        <dbReference type="Rhea" id="RHEA-COMP:9667"/>
        <dbReference type="Rhea" id="RHEA-COMP:9698"/>
        <dbReference type="ChEBI" id="CHEBI:30616"/>
        <dbReference type="ChEBI" id="CHEBI:33019"/>
        <dbReference type="ChEBI" id="CHEBI:57844"/>
        <dbReference type="ChEBI" id="CHEBI:78442"/>
        <dbReference type="ChEBI" id="CHEBI:78530"/>
        <dbReference type="ChEBI" id="CHEBI:456215"/>
        <dbReference type="EC" id="6.1.1.10"/>
    </reaction>
</comment>
<evidence type="ECO:0000256" key="2">
    <source>
        <dbReference type="ARBA" id="ARBA00005594"/>
    </source>
</evidence>
<dbReference type="Pfam" id="PF09334">
    <property type="entry name" value="tRNA-synt_1g"/>
    <property type="match status" value="1"/>
</dbReference>
<evidence type="ECO:0000313" key="15">
    <source>
        <dbReference type="EMBL" id="CAA7268515.1"/>
    </source>
</evidence>
<dbReference type="InterPro" id="IPR009080">
    <property type="entry name" value="tRNAsynth_Ia_anticodon-bd"/>
</dbReference>
<name>A0A8S0W3B5_CYCAE</name>
<keyword evidence="6 12" id="KW-0067">ATP-binding</keyword>
<dbReference type="Gene3D" id="2.170.220.10">
    <property type="match status" value="1"/>
</dbReference>
<dbReference type="InterPro" id="IPR033911">
    <property type="entry name" value="MetRS_core"/>
</dbReference>
<proteinExistence type="inferred from homology"/>
<keyword evidence="8 12" id="KW-0030">Aminoacyl-tRNA synthetase</keyword>
<dbReference type="InterPro" id="IPR023457">
    <property type="entry name" value="Met-tRNA_synth_2"/>
</dbReference>
<dbReference type="InterPro" id="IPR014729">
    <property type="entry name" value="Rossmann-like_a/b/a_fold"/>
</dbReference>
<dbReference type="GO" id="GO:0005739">
    <property type="term" value="C:mitochondrion"/>
    <property type="evidence" value="ECO:0007669"/>
    <property type="project" value="UniProtKB-ARBA"/>
</dbReference>
<accession>A0A8S0W3B5</accession>
<comment type="similarity">
    <text evidence="2 12">Belongs to the class-I aminoacyl-tRNA synthetase family.</text>
</comment>
<keyword evidence="4 12" id="KW-0436">Ligase</keyword>
<evidence type="ECO:0000313" key="16">
    <source>
        <dbReference type="Proteomes" id="UP000467700"/>
    </source>
</evidence>
<dbReference type="EMBL" id="CACVBS010000068">
    <property type="protein sequence ID" value="CAA7268515.1"/>
    <property type="molecule type" value="Genomic_DNA"/>
</dbReference>
<dbReference type="CDD" id="cd00814">
    <property type="entry name" value="MetRS_core"/>
    <property type="match status" value="1"/>
</dbReference>
<dbReference type="InterPro" id="IPR001412">
    <property type="entry name" value="aa-tRNA-synth_I_CS"/>
</dbReference>
<evidence type="ECO:0000259" key="14">
    <source>
        <dbReference type="Pfam" id="PF19303"/>
    </source>
</evidence>
<evidence type="ECO:0000256" key="6">
    <source>
        <dbReference type="ARBA" id="ARBA00022840"/>
    </source>
</evidence>